<protein>
    <recommendedName>
        <fullName evidence="3">F-box domain-containing protein</fullName>
    </recommendedName>
</protein>
<dbReference type="PROSITE" id="PS50181">
    <property type="entry name" value="FBOX"/>
    <property type="match status" value="1"/>
</dbReference>
<name>A0A8J6F5X5_ELECQ</name>
<organism evidence="4 5">
    <name type="scientific">Eleutherodactylus coqui</name>
    <name type="common">Puerto Rican coqui</name>
    <dbReference type="NCBI Taxonomy" id="57060"/>
    <lineage>
        <taxon>Eukaryota</taxon>
        <taxon>Metazoa</taxon>
        <taxon>Chordata</taxon>
        <taxon>Craniata</taxon>
        <taxon>Vertebrata</taxon>
        <taxon>Euteleostomi</taxon>
        <taxon>Amphibia</taxon>
        <taxon>Batrachia</taxon>
        <taxon>Anura</taxon>
        <taxon>Neobatrachia</taxon>
        <taxon>Hyloidea</taxon>
        <taxon>Eleutherodactylidae</taxon>
        <taxon>Eleutherodactylinae</taxon>
        <taxon>Eleutherodactylus</taxon>
        <taxon>Eleutherodactylus</taxon>
    </lineage>
</organism>
<evidence type="ECO:0000259" key="3">
    <source>
        <dbReference type="PROSITE" id="PS50181"/>
    </source>
</evidence>
<dbReference type="EMBL" id="WNTK01000006">
    <property type="protein sequence ID" value="KAG9481334.1"/>
    <property type="molecule type" value="Genomic_DNA"/>
</dbReference>
<dbReference type="Proteomes" id="UP000770717">
    <property type="component" value="Unassembled WGS sequence"/>
</dbReference>
<evidence type="ECO:0000313" key="5">
    <source>
        <dbReference type="Proteomes" id="UP000770717"/>
    </source>
</evidence>
<dbReference type="SUPFAM" id="SSF81383">
    <property type="entry name" value="F-box domain"/>
    <property type="match status" value="1"/>
</dbReference>
<sequence>MSSSRAGLHREPLKFHSYQHVKRASGMHLKPYHKIQKKESLLEQRSNKGMHLNNQSSAKEEKCNVTTKNCLPCTDNPPRRPLSTLSQNTMCNTAGMSSSNNFEVKAKNVPPATIHQGDGEGLLDSCALIKPGNTKEKIAFFASHHCSNNRNCSMKIKNTGDMSGRAAKRRKKSVDLKRVKNHLEKMQEAQKKCLLSESFPSGVEECSLNFVTDNDGMLPGRPLSVIEMVAFLEQRASALLSDCAKPFSNSHSSKPTGTSKCVLPPVSLMALGASDNPSEKDNSEKAELESVCVLEMVAKLESECLRRQNDRDSGGLSRNNSFRRHVGRMLLASGSQQGASCPHDDASDPENHSAASVVEKNASLNEEDLSPVESCETCAPPKCQDAESLPPMEDFFVANVDLELVRETYLKMRCRGDIAITVDPCKLSISVCIKAVECVSDSFESQTVNDGAADEKVECSDRITEPSCKTADVLMHIQDVGPTQDKALSGDPSPGVLFFQNDQKDATHAHVCINPEVKSQALSPEKHAFDNTLCMQNSSMIAQYAVSISSLGNVTQVLDTSSVKRQVSHDFLETRFKIQQLLEPQQYMAFLPHHILVKIFKYLPTRSLAALKCTSCYFKFIIEHYDIRPCDSLWVRDPRYKDDPCKQCKKKYARGDVSLCLWHPKPYCQALPYGPGFWMCCHTSQKESRGCRVGLHDNRWVPAFHSFNRTVCKKSRESEIEDD</sequence>
<evidence type="ECO:0000256" key="1">
    <source>
        <dbReference type="ARBA" id="ARBA00022786"/>
    </source>
</evidence>
<dbReference type="AlphaFoldDB" id="A0A8J6F5X5"/>
<feature type="region of interest" description="Disordered" evidence="2">
    <location>
        <begin position="334"/>
        <end position="356"/>
    </location>
</feature>
<feature type="domain" description="F-box" evidence="3">
    <location>
        <begin position="585"/>
        <end position="637"/>
    </location>
</feature>
<feature type="compositionally biased region" description="Basic and acidic residues" evidence="2">
    <location>
        <begin position="342"/>
        <end position="351"/>
    </location>
</feature>
<proteinExistence type="predicted"/>
<dbReference type="InterPro" id="IPR001810">
    <property type="entry name" value="F-box_dom"/>
</dbReference>
<dbReference type="InterPro" id="IPR039594">
    <property type="entry name" value="FBXO34/46"/>
</dbReference>
<keyword evidence="1" id="KW-0833">Ubl conjugation pathway</keyword>
<dbReference type="PANTHER" id="PTHR16271">
    <property type="entry name" value="F-BOX ONLY PROTEIN 34/46 FAMILY MEMBER"/>
    <property type="match status" value="1"/>
</dbReference>
<keyword evidence="5" id="KW-1185">Reference proteome</keyword>
<comment type="caution">
    <text evidence="4">The sequence shown here is derived from an EMBL/GenBank/DDBJ whole genome shotgun (WGS) entry which is preliminary data.</text>
</comment>
<dbReference type="InterPro" id="IPR036047">
    <property type="entry name" value="F-box-like_dom_sf"/>
</dbReference>
<evidence type="ECO:0000313" key="4">
    <source>
        <dbReference type="EMBL" id="KAG9481333.1"/>
    </source>
</evidence>
<dbReference type="EMBL" id="WNTK01000006">
    <property type="protein sequence ID" value="KAG9481333.1"/>
    <property type="molecule type" value="Genomic_DNA"/>
</dbReference>
<dbReference type="Pfam" id="PF12937">
    <property type="entry name" value="F-box-like"/>
    <property type="match status" value="1"/>
</dbReference>
<evidence type="ECO:0000256" key="2">
    <source>
        <dbReference type="SAM" id="MobiDB-lite"/>
    </source>
</evidence>
<dbReference type="OrthoDB" id="10052741at2759"/>
<reference evidence="4" key="1">
    <citation type="thesis" date="2020" institute="ProQuest LLC" country="789 East Eisenhower Parkway, Ann Arbor, MI, USA">
        <title>Comparative Genomics and Chromosome Evolution.</title>
        <authorList>
            <person name="Mudd A.B."/>
        </authorList>
    </citation>
    <scope>NUCLEOTIDE SEQUENCE</scope>
    <source>
        <strain evidence="4">HN-11 Male</strain>
        <tissue evidence="4">Kidney and liver</tissue>
    </source>
</reference>
<gene>
    <name evidence="4" type="ORF">GDO78_010529</name>
</gene>
<accession>A0A8J6F5X5</accession>
<dbReference type="Gene3D" id="1.20.1280.50">
    <property type="match status" value="1"/>
</dbReference>
<dbReference type="PANTHER" id="PTHR16271:SF11">
    <property type="entry name" value="F-BOX ONLY PROTEIN 34"/>
    <property type="match status" value="1"/>
</dbReference>